<evidence type="ECO:0000313" key="3">
    <source>
        <dbReference type="Proteomes" id="UP000326789"/>
    </source>
</evidence>
<sequence length="66" mass="7792">MNQSESNNEESNEISQEACNEQDKLRTAYVKERTNLEVVEIELNRSKIMMIDEQGRKRRVPILSEH</sequence>
<accession>A0A5N3RBM3</accession>
<dbReference type="Proteomes" id="UP000326789">
    <property type="component" value="Unassembled WGS sequence"/>
</dbReference>
<evidence type="ECO:0000256" key="1">
    <source>
        <dbReference type="SAM" id="MobiDB-lite"/>
    </source>
</evidence>
<reference evidence="2 3" key="1">
    <citation type="submission" date="2019-09" db="EMBL/GenBank/DDBJ databases">
        <title>Whole genome sequence of Vibrio fortis.</title>
        <authorList>
            <person name="Das S.K."/>
        </authorList>
    </citation>
    <scope>NUCLEOTIDE SEQUENCE [LARGE SCALE GENOMIC DNA]</scope>
    <source>
        <strain evidence="2 3">AN60</strain>
    </source>
</reference>
<comment type="caution">
    <text evidence="2">The sequence shown here is derived from an EMBL/GenBank/DDBJ whole genome shotgun (WGS) entry which is preliminary data.</text>
</comment>
<protein>
    <submittedName>
        <fullName evidence="2">Uncharacterized protein</fullName>
    </submittedName>
</protein>
<dbReference type="RefSeq" id="WP_150868632.1">
    <property type="nucleotide sequence ID" value="NZ_JATABQ010000119.1"/>
</dbReference>
<dbReference type="AlphaFoldDB" id="A0A5N3RBM3"/>
<gene>
    <name evidence="2" type="ORF">F2P58_01885</name>
</gene>
<proteinExistence type="predicted"/>
<feature type="region of interest" description="Disordered" evidence="1">
    <location>
        <begin position="1"/>
        <end position="20"/>
    </location>
</feature>
<dbReference type="EMBL" id="VWSE01000002">
    <property type="protein sequence ID" value="KAB0291907.1"/>
    <property type="molecule type" value="Genomic_DNA"/>
</dbReference>
<organism evidence="2 3">
    <name type="scientific">Vibrio fortis</name>
    <dbReference type="NCBI Taxonomy" id="212667"/>
    <lineage>
        <taxon>Bacteria</taxon>
        <taxon>Pseudomonadati</taxon>
        <taxon>Pseudomonadota</taxon>
        <taxon>Gammaproteobacteria</taxon>
        <taxon>Vibrionales</taxon>
        <taxon>Vibrionaceae</taxon>
        <taxon>Vibrio</taxon>
    </lineage>
</organism>
<name>A0A5N3RBM3_9VIBR</name>
<evidence type="ECO:0000313" key="2">
    <source>
        <dbReference type="EMBL" id="KAB0291907.1"/>
    </source>
</evidence>